<sequence>MDTENRIDEMDDEAQLKTLLKSFNLEAITENLKSCGITYRSLKYINSDDIRDAISNVGLRAEFREKLFFWRKSEFNIDDKTISADSKVSGWLKEQTSTGSSIQSAVAHLNISNILQLYPKGQGLLHYYETKNVLTNVHREDLISVIVEHAIATEFQIRTSEFPQIVDQIVSIFPTESEVRDFYFIPRSGKKNPAGKLYAKYTNNRTKRIKLDRILEVPVKDQTKSQKWNLLDFDETLYLADKTELMREISDWNLVLEKWNKTHLTRRKDVKTLDGAEFLKAWPKYADSRAPELIQIDFKLLFPGREDALSGKWENFKEKISLYYESNIHGPSSKELLKTLTKAENIDSSDFILTILLPSVLPSNTWFSSKTSRSRTKYTLLDSQESLVLRVNSIVDYQQRIADIISKNYSNLETVQPFVFVEGQSATSLKSFFVYFDKTIYKFDSFIQSLDICFKIFNTLDLKYPPASELSWNFIQQYFYNIYTEYDKKSANLSSLLSFLKS</sequence>
<evidence type="ECO:0000313" key="1">
    <source>
        <dbReference type="Proteomes" id="UP001652628"/>
    </source>
</evidence>
<dbReference type="GeneID" id="139353071"/>
<evidence type="ECO:0000313" key="2">
    <source>
        <dbReference type="RefSeq" id="XP_070852374.1"/>
    </source>
</evidence>
<gene>
    <name evidence="2 3" type="primary">LOC139353071</name>
</gene>
<proteinExistence type="predicted"/>
<reference evidence="2 3" key="1">
    <citation type="submission" date="2025-05" db="UniProtKB">
        <authorList>
            <consortium name="RefSeq"/>
        </authorList>
    </citation>
    <scope>IDENTIFICATION</scope>
</reference>
<dbReference type="PANTHER" id="PTHR31025">
    <property type="entry name" value="SI:CH211-196P9.1-RELATED"/>
    <property type="match status" value="1"/>
</dbReference>
<organism evidence="1 2">
    <name type="scientific">Drosophila suzukii</name>
    <name type="common">Spotted-wing drosophila fruit fly</name>
    <dbReference type="NCBI Taxonomy" id="28584"/>
    <lineage>
        <taxon>Eukaryota</taxon>
        <taxon>Metazoa</taxon>
        <taxon>Ecdysozoa</taxon>
        <taxon>Arthropoda</taxon>
        <taxon>Hexapoda</taxon>
        <taxon>Insecta</taxon>
        <taxon>Pterygota</taxon>
        <taxon>Neoptera</taxon>
        <taxon>Endopterygota</taxon>
        <taxon>Diptera</taxon>
        <taxon>Brachycera</taxon>
        <taxon>Muscomorpha</taxon>
        <taxon>Ephydroidea</taxon>
        <taxon>Drosophilidae</taxon>
        <taxon>Drosophila</taxon>
        <taxon>Sophophora</taxon>
    </lineage>
</organism>
<name>A0ABM4TQX2_DROSZ</name>
<dbReference type="Proteomes" id="UP001652628">
    <property type="component" value="Chromosome 3"/>
</dbReference>
<keyword evidence="1" id="KW-1185">Reference proteome</keyword>
<protein>
    <submittedName>
        <fullName evidence="2 3">Uncharacterized protein</fullName>
    </submittedName>
</protein>
<dbReference type="RefSeq" id="XP_070852374.1">
    <property type="nucleotide sequence ID" value="XM_070996273.1"/>
</dbReference>
<accession>A0ABM4TQX2</accession>
<dbReference type="PANTHER" id="PTHR31025:SF9">
    <property type="entry name" value="SI:DKEY-286J15.1"/>
    <property type="match status" value="1"/>
</dbReference>
<dbReference type="RefSeq" id="XP_070852375.1">
    <property type="nucleotide sequence ID" value="XM_070996274.1"/>
</dbReference>
<evidence type="ECO:0000313" key="3">
    <source>
        <dbReference type="RefSeq" id="XP_070852375.1"/>
    </source>
</evidence>